<dbReference type="Proteomes" id="UP000479114">
    <property type="component" value="Chromosome"/>
</dbReference>
<gene>
    <name evidence="3" type="ORF">GZH47_15580</name>
</gene>
<evidence type="ECO:0000256" key="1">
    <source>
        <dbReference type="SAM" id="SignalP"/>
    </source>
</evidence>
<evidence type="ECO:0000259" key="2">
    <source>
        <dbReference type="Pfam" id="PF22819"/>
    </source>
</evidence>
<name>A0A6C0P2M7_9BACL</name>
<keyword evidence="4" id="KW-1185">Reference proteome</keyword>
<dbReference type="AlphaFoldDB" id="A0A6C0P2M7"/>
<organism evidence="3 4">
    <name type="scientific">Paenibacillus rhizovicinus</name>
    <dbReference type="NCBI Taxonomy" id="2704463"/>
    <lineage>
        <taxon>Bacteria</taxon>
        <taxon>Bacillati</taxon>
        <taxon>Bacillota</taxon>
        <taxon>Bacilli</taxon>
        <taxon>Bacillales</taxon>
        <taxon>Paenibacillaceae</taxon>
        <taxon>Paenibacillus</taxon>
    </lineage>
</organism>
<dbReference type="EMBL" id="CP048286">
    <property type="protein sequence ID" value="QHW32093.1"/>
    <property type="molecule type" value="Genomic_DNA"/>
</dbReference>
<feature type="chain" id="PRO_5038635656" description="TcaA protein NTF2-like domain-containing protein" evidence="1">
    <location>
        <begin position="21"/>
        <end position="426"/>
    </location>
</feature>
<dbReference type="Pfam" id="PF22819">
    <property type="entry name" value="TcaA_5th"/>
    <property type="match status" value="1"/>
</dbReference>
<evidence type="ECO:0000313" key="3">
    <source>
        <dbReference type="EMBL" id="QHW32093.1"/>
    </source>
</evidence>
<feature type="domain" description="TcaA protein NTF2-like" evidence="2">
    <location>
        <begin position="313"/>
        <end position="413"/>
    </location>
</feature>
<dbReference type="RefSeq" id="WP_162640897.1">
    <property type="nucleotide sequence ID" value="NZ_CP048286.1"/>
</dbReference>
<dbReference type="KEGG" id="prz:GZH47_15580"/>
<feature type="signal peptide" evidence="1">
    <location>
        <begin position="1"/>
        <end position="20"/>
    </location>
</feature>
<dbReference type="InterPro" id="IPR054528">
    <property type="entry name" value="TcaA_5th"/>
</dbReference>
<protein>
    <recommendedName>
        <fullName evidence="2">TcaA protein NTF2-like domain-containing protein</fullName>
    </recommendedName>
</protein>
<keyword evidence="1" id="KW-0732">Signal</keyword>
<accession>A0A6C0P2M7</accession>
<reference evidence="3 4" key="1">
    <citation type="submission" date="2020-02" db="EMBL/GenBank/DDBJ databases">
        <title>Paenibacillus sp. nov., isolated from rhizosphere soil of tomato.</title>
        <authorList>
            <person name="Weon H.-Y."/>
            <person name="Lee S.A."/>
        </authorList>
    </citation>
    <scope>NUCLEOTIDE SEQUENCE [LARGE SCALE GENOMIC DNA]</scope>
    <source>
        <strain evidence="3 4">14171R-81</strain>
    </source>
</reference>
<sequence length="426" mass="47143">MKAKVCLIIALVLAAGTLGYNPFHSDAAAAAKQSATCSIETDNGRTLVIDDPYLGHADLYVFCGTHAAEGAVADKAVFKLDSAYLKITKAYPGLIEVSAQQAGRVTVQAALPDKSVISLPITVMTKQQYDASRAPQTLTIDEALRLVRMKIHDVHGEYDYEFMYADGGYVFTLTGREEIGESDVFRVDPVSGNVYGYLDDRYIDNIMVDKHDAPYSDLQCVQLFKQRFLKSLPADRTVEATGNYSKGRIEIGVFALIKSPKTGKMAADYHSRYTAYLVDPATGDVVDAMPPYAYKGSISVAKVTRSKNRTIFVNDMLQAYYHGLTVAVNTNNGHALDDILKPGSVIDKQQRQFFKTVYAAGTKEHFGKSYAVDHTEQVSPGLVKIYVSEQTSVTTKSGQARLVKEKWMYQAEKEAYAWRFTAMSRW</sequence>
<evidence type="ECO:0000313" key="4">
    <source>
        <dbReference type="Proteomes" id="UP000479114"/>
    </source>
</evidence>
<proteinExistence type="predicted"/>